<organism>
    <name type="scientific">Thermococcus litoralis</name>
    <dbReference type="NCBI Taxonomy" id="2265"/>
    <lineage>
        <taxon>Archaea</taxon>
        <taxon>Methanobacteriati</taxon>
        <taxon>Methanobacteriota</taxon>
        <taxon>Thermococci</taxon>
        <taxon>Thermococcales</taxon>
        <taxon>Thermococcaceae</taxon>
        <taxon>Thermococcus</taxon>
    </lineage>
</organism>
<keyword id="KW-0903">Direct protein sequencing</keyword>
<name>Q9UWH3_THELI</name>
<dbReference type="BioCyc" id="MetaCyc:MONOMER-17654"/>
<sequence>LELPADVKKRLTLPF</sequence>
<proteinExistence type="evidence at protein level"/>
<protein>
    <submittedName>
        <fullName>Keto-valine-ferredoxin oxidoreductase beta-subunit, VOR beta</fullName>
    </submittedName>
</protein>
<reference key="1">
    <citation type="journal article" date="1996" name="J. Bacteriol.">
        <title>Characterization of 2-ketoisovalerate ferredoxin oxidoreductase, a new and reversible coenzyme A-dependent enzyme involved in peptide fermentation by hyperthermophilic archaea.</title>
        <authorList>
            <person name="Heider J."/>
            <person name="Mai X."/>
            <person name="Adams M.W.W."/>
        </authorList>
    </citation>
    <scope>PROTEIN SEQUENCE</scope>
</reference>
<accession>Q9UWH3</accession>